<feature type="region of interest" description="Disordered" evidence="2">
    <location>
        <begin position="3029"/>
        <end position="3083"/>
    </location>
</feature>
<feature type="compositionally biased region" description="Polar residues" evidence="2">
    <location>
        <begin position="178"/>
        <end position="191"/>
    </location>
</feature>
<evidence type="ECO:0000313" key="4">
    <source>
        <dbReference type="EMBL" id="KAK8871238.1"/>
    </source>
</evidence>
<feature type="compositionally biased region" description="Basic and acidic residues" evidence="2">
    <location>
        <begin position="3160"/>
        <end position="3169"/>
    </location>
</feature>
<comment type="caution">
    <text evidence="4">The sequence shown here is derived from an EMBL/GenBank/DDBJ whole genome shotgun (WGS) entry which is preliminary data.</text>
</comment>
<proteinExistence type="predicted"/>
<feature type="region of interest" description="Disordered" evidence="2">
    <location>
        <begin position="3100"/>
        <end position="3169"/>
    </location>
</feature>
<dbReference type="InterPro" id="IPR001394">
    <property type="entry name" value="Peptidase_C19_UCH"/>
</dbReference>
<dbReference type="InterPro" id="IPR028889">
    <property type="entry name" value="USP"/>
</dbReference>
<feature type="compositionally biased region" description="Basic and acidic residues" evidence="2">
    <location>
        <begin position="735"/>
        <end position="767"/>
    </location>
</feature>
<feature type="compositionally biased region" description="Low complexity" evidence="2">
    <location>
        <begin position="3124"/>
        <end position="3143"/>
    </location>
</feature>
<dbReference type="GO" id="GO:0016787">
    <property type="term" value="F:hydrolase activity"/>
    <property type="evidence" value="ECO:0007669"/>
    <property type="project" value="UniProtKB-KW"/>
</dbReference>
<dbReference type="PROSITE" id="PS00973">
    <property type="entry name" value="USP_2"/>
    <property type="match status" value="1"/>
</dbReference>
<dbReference type="InterPro" id="IPR018200">
    <property type="entry name" value="USP_CS"/>
</dbReference>
<evidence type="ECO:0000313" key="5">
    <source>
        <dbReference type="Proteomes" id="UP001470230"/>
    </source>
</evidence>
<dbReference type="EMBL" id="JAPFFF010000014">
    <property type="protein sequence ID" value="KAK8871238.1"/>
    <property type="molecule type" value="Genomic_DNA"/>
</dbReference>
<dbReference type="SUPFAM" id="SSF54236">
    <property type="entry name" value="Ubiquitin-like"/>
    <property type="match status" value="1"/>
</dbReference>
<feature type="compositionally biased region" description="Acidic residues" evidence="2">
    <location>
        <begin position="725"/>
        <end position="734"/>
    </location>
</feature>
<keyword evidence="1" id="KW-0175">Coiled coil</keyword>
<feature type="compositionally biased region" description="Basic and acidic residues" evidence="2">
    <location>
        <begin position="157"/>
        <end position="177"/>
    </location>
</feature>
<dbReference type="PANTHER" id="PTHR24006:SF827">
    <property type="entry name" value="UBIQUITIN CARBOXYL-TERMINAL HYDROLASE 34"/>
    <property type="match status" value="1"/>
</dbReference>
<feature type="region of interest" description="Disordered" evidence="2">
    <location>
        <begin position="1583"/>
        <end position="1622"/>
    </location>
</feature>
<gene>
    <name evidence="4" type="ORF">M9Y10_009152</name>
</gene>
<feature type="domain" description="USP" evidence="3">
    <location>
        <begin position="1347"/>
        <end position="1713"/>
    </location>
</feature>
<dbReference type="PROSITE" id="PS50235">
    <property type="entry name" value="USP_3"/>
    <property type="match status" value="1"/>
</dbReference>
<name>A0ABR2J176_9EUKA</name>
<feature type="compositionally biased region" description="Low complexity" evidence="2">
    <location>
        <begin position="3050"/>
        <end position="3079"/>
    </location>
</feature>
<dbReference type="Proteomes" id="UP001470230">
    <property type="component" value="Unassembled WGS sequence"/>
</dbReference>
<protein>
    <submittedName>
        <fullName evidence="4">Ubiquitin carboxyl-terminal hydrolase 34</fullName>
    </submittedName>
</protein>
<dbReference type="InterPro" id="IPR050164">
    <property type="entry name" value="Peptidase_C19"/>
</dbReference>
<dbReference type="PROSITE" id="PS00972">
    <property type="entry name" value="USP_1"/>
    <property type="match status" value="1"/>
</dbReference>
<evidence type="ECO:0000256" key="2">
    <source>
        <dbReference type="SAM" id="MobiDB-lite"/>
    </source>
</evidence>
<dbReference type="InterPro" id="IPR029071">
    <property type="entry name" value="Ubiquitin-like_domsf"/>
</dbReference>
<feature type="region of interest" description="Disordered" evidence="2">
    <location>
        <begin position="157"/>
        <end position="191"/>
    </location>
</feature>
<keyword evidence="5" id="KW-1185">Reference proteome</keyword>
<keyword evidence="4" id="KW-0378">Hydrolase</keyword>
<dbReference type="PANTHER" id="PTHR24006">
    <property type="entry name" value="UBIQUITIN CARBOXYL-TERMINAL HYDROLASE"/>
    <property type="match status" value="1"/>
</dbReference>
<feature type="compositionally biased region" description="Acidic residues" evidence="2">
    <location>
        <begin position="3144"/>
        <end position="3153"/>
    </location>
</feature>
<dbReference type="InterPro" id="IPR038765">
    <property type="entry name" value="Papain-like_cys_pep_sf"/>
</dbReference>
<accession>A0ABR2J176</accession>
<evidence type="ECO:0000256" key="1">
    <source>
        <dbReference type="SAM" id="Coils"/>
    </source>
</evidence>
<reference evidence="4 5" key="1">
    <citation type="submission" date="2024-04" db="EMBL/GenBank/DDBJ databases">
        <title>Tritrichomonas musculus Genome.</title>
        <authorList>
            <person name="Alves-Ferreira E."/>
            <person name="Grigg M."/>
            <person name="Lorenzi H."/>
            <person name="Galac M."/>
        </authorList>
    </citation>
    <scope>NUCLEOTIDE SEQUENCE [LARGE SCALE GENOMIC DNA]</scope>
    <source>
        <strain evidence="4 5">EAF2021</strain>
    </source>
</reference>
<evidence type="ECO:0000259" key="3">
    <source>
        <dbReference type="PROSITE" id="PS50235"/>
    </source>
</evidence>
<organism evidence="4 5">
    <name type="scientific">Tritrichomonas musculus</name>
    <dbReference type="NCBI Taxonomy" id="1915356"/>
    <lineage>
        <taxon>Eukaryota</taxon>
        <taxon>Metamonada</taxon>
        <taxon>Parabasalia</taxon>
        <taxon>Tritrichomonadida</taxon>
        <taxon>Tritrichomonadidae</taxon>
        <taxon>Tritrichomonas</taxon>
    </lineage>
</organism>
<feature type="compositionally biased region" description="Polar residues" evidence="2">
    <location>
        <begin position="1583"/>
        <end position="1595"/>
    </location>
</feature>
<feature type="compositionally biased region" description="Polar residues" evidence="2">
    <location>
        <begin position="3100"/>
        <end position="3120"/>
    </location>
</feature>
<feature type="coiled-coil region" evidence="1">
    <location>
        <begin position="2680"/>
        <end position="2759"/>
    </location>
</feature>
<dbReference type="SUPFAM" id="SSF54001">
    <property type="entry name" value="Cysteine proteinases"/>
    <property type="match status" value="1"/>
</dbReference>
<dbReference type="Gene3D" id="3.90.70.10">
    <property type="entry name" value="Cysteine proteinases"/>
    <property type="match status" value="1"/>
</dbReference>
<sequence length="3169" mass="366982">MDPEEDFLTWSVILQSSFESGEYTSLLPSFIGLVTDIMTTSKLHGILEENTDYFLNTVLPDTIRSLLSLGYLSAAERDACTTFLISVLPLISWSAVHDKFTLTQTLMQILDVKANIYSKNSTYRACLPYEEVAKSYTNEDMNTELFNFIKENCPEKSIKTESSENDNNNKDNEKETEIQNTENLQPDNTLPENSNNKLSIYHFDVLFYGYCLIEESDFVKIEDISNIVEITPYFIRFINTFQSDDRLRELDTSLLSRAFQSLIIVLLENSSKPYEAHVFEPLFEIANNFVQSEMLEKQLVGASILSKAAESRDSKVKKVFQEWASTTTLADFLASKDIHAKLLEELDPVLSKIITPKHLDLFWEKAQQAHSLERSTMLSIIASTLKKFDEDVTVTFIDRITSADSIPSDLLEFLANVAKSLTSVNVTLSLHIIDTLIDYGEKLPDNANPNGSVTALAIFAPYNSNTQCQQRIINLCSNRLISNPSKQKFYIQVLTNMIAQTYPSRNDFNSEFLTSLINVISNPNFDQYQNRPELFDLLTLLFTKKKYKLDIDMFDTLISFRIDDLLWNFLNEIIVKLGTDAFDSDVREKIRITAKQVDFRNNSSLTFVQFLTQFILIWNYKTGNVKSEYMSYYQTKTLPNNYVIAIFPPERTGLLFKVIIFTRDDYVASDAASKILFFIEKTKNSTPRKIINTLIDYFSKITTLIEKQKQIKNTKETKGETCETQNEESKEEENSEAKKEENQSETCETQKEENKEEDKKDENNKETCEVKNDEVIDSDTENVEYIAKTRILKLILQYIDGEEKDSYIEDYGVSRHKERSEVLKKRRSTSDEIKLHIIFGSQNFVLKTSRHSTPDDLKKRISQRFECSNLSLYHNGTLLSAYNTLYLASVKDGSTIICQQYQTHDPKPGKKMPTMILYEKDFSKPMLEILSKSSPINETEECITSLNNLQKIVSTILKRLPSDKQIVEELDNMDIFIKNLSNSISNTRLFLYRIQILLTGIENKEEISSSFISHGGAKLLSDYLLSHEAPFHGLTLILKTLIIIFKNKLIISTEINADINEKLIFYVMNLFDLVEKRSEIKKSLISAVNFLVDFLKNDKKQASDIIYKHTDLLEKMIDNIDISDRDSYYPFRDFIEYLDNKVQLFHLCVSMLNKNISQGSTDSNVSIDQNTIYIIRNTIPYVHNLEDIRIVLDNCWKVMSKYLSTLNVINHSMNPILPVPQGYEDETYLKDNINLTYASRSQENQASQLSGICQIIYSILTQEYELRKEETKDTSHILDLLKLTFSTGDEKVQNELFELLGLLIPSPDDKEQYEIVIQNLRDAINEICTDRWNYKPSTFAKSPTGFTGLRNLGSTCYMNSIFQQLFFTFPFTYLIILSDMKSPLPAPNNQKDGNAKKVEQNEGNQKLKELFTQLLLTRRRCCDTQPFCSSWKGWGKRLINPREQQDANEFLQLLLDQLPTQLNSPFKGEFKNVIEGVSEDFYSFNIEQFYTICLEIKGYKDVMASFEFFIKDEPLMGESQYSISQDHKIDAKKYEMIKTAPDVLVLQLKRFEYNLTTFERIKVNDRYEFPNELNISKFMVPESSGSNTIKSASNSREIDNNENNNNDADNDNDINDQSLSTNIETGNSNKYNYVLAGVVVHSGNAEGGHYYSIIKIDNCWIKFNDIEVTEITQEEFEEETFGGQSTNKTNSAYNDAFEDSTGASAYLLFYRRVNAVYETDLPVSLFKQCQERESISDDAKPSADDDKIVHVKLRYDKPFDLTYLCDTEIIKSIEEDNKELVNLQSIFSKKMYDFIMNSNKIEDLETLVSYFFHIYCHSSFSQEATLIQYSLNKVIKTEEQWNYCIEYIQTNFKKLIEPILINCSISEIMECSTEFITRIIANVSPEKSYPFVEELLRTLVYVLNASWRQVPHVSELMKNFVTQGENHASLALANNWIAKFLDFIMLVYDPTQHNELLLLLSPTATPTSSTSSTLAYASSNSSSGNLVQQITRSTVILQNINLTNVFLILSTLFDSCPSKEYERIVKYSSSILQSPAHSSHYINLLKKMSEANVIDINVLINAITTNKKEIDNDLVFEVILNILLATEDQERIEYLISKVCPHVNASLTPTSSSSSVYGMNAASLSLTTAFAKRILNIVKQKNQQVINFLLANPAQTIFRFLIDNDKQAREYGEKIVMNIYKKVSKVSDKDRLKIIMKNSNIEYNDDNKSDSNDDGVTYNAIEELKPKNERKDELTDEDKESMNQFYCSMLQYIFDFDEVDISQYYEKENESYSNSQDSYHFINFLNVFEWLIIRLNILSDESFSAVEMLFHSFSEMKNKVDHNMITCLRIINLFNVETQQNVFEENYNSIFVKWNKIQGYETIQLFDLFSNFLANHCRPCDALVVFKHPAMKKIYKELLNASSPNDLVAFSTINKMITNFIDNDDHTFIKDGQKVEEEFSLKQVIFMETKNLFANGDLSGITALWTHHYTVLINQCYKYMSLQTRKNLMKELAKTLNLPRKQSAYSNYFYETNNSKKFIEACNILLVVLSRPELLPHQVIQVQKDRYYDLITSKRITDEPEIPNIYEIDSNNDNDPYEDDHYKTVTNNNDAFSYDVYNPSYAINQGINYEELNSYDEEPSQLGTSFSVQIIENDDNNENNCYEKLFIKWEKFVDNYLSVDDEQFLFICARVFSLISKDEMKGLINKLNKLKTHTQNLRNQIERQKEAIRNYKLQKQQNNQTEEEEEEEDQIELRNSLILNKLTNQLKSKERDFVGVNDEDTLTIKMFEELTKLLNKNSYGSEASKIAILMTDLIFIIMDYRLVREKIVEPEKLNDERVINIKAVHLVKLNNLIQTKRSQSLSHYFSKALFGHFAKAHQHPERTINEDLDDFDNWSFLFVRETICNFAYNHFSMLLYSQVITDMDDREVVRIFKKFCENTKFSESLYSQSDNFQNNYYDDDSDDDYYIQNQNQFHQFSETCPIEESFNQAAIFFNSKPNLRKVFQMIFPLKFSQITNQENFADKSYIKAVYGTNPPGFDDEQVDTNICYDYDDEDEDNNNNSDHSVDNNDNDNINDNSRSINCNNDHIDNNNNDSLDNSDQFGKANDIDHTAMEMIDTSSDQYMNLPSPSSSIDIDQNQNDQKPDYNNIANNYNDNNNNITNNDNADDEDDIDDNWGNNKNEPKDRGFYW</sequence>
<feature type="region of interest" description="Disordered" evidence="2">
    <location>
        <begin position="715"/>
        <end position="767"/>
    </location>
</feature>
<dbReference type="Pfam" id="PF00443">
    <property type="entry name" value="UCH"/>
    <property type="match status" value="1"/>
</dbReference>